<organism evidence="1 2">
    <name type="scientific">Colletotrichum zoysiae</name>
    <dbReference type="NCBI Taxonomy" id="1216348"/>
    <lineage>
        <taxon>Eukaryota</taxon>
        <taxon>Fungi</taxon>
        <taxon>Dikarya</taxon>
        <taxon>Ascomycota</taxon>
        <taxon>Pezizomycotina</taxon>
        <taxon>Sordariomycetes</taxon>
        <taxon>Hypocreomycetidae</taxon>
        <taxon>Glomerellales</taxon>
        <taxon>Glomerellaceae</taxon>
        <taxon>Colletotrichum</taxon>
        <taxon>Colletotrichum graminicola species complex</taxon>
    </lineage>
</organism>
<evidence type="ECO:0000313" key="1">
    <source>
        <dbReference type="EMBL" id="KAK2029760.1"/>
    </source>
</evidence>
<dbReference type="EMBL" id="MU842859">
    <property type="protein sequence ID" value="KAK2029760.1"/>
    <property type="molecule type" value="Genomic_DNA"/>
</dbReference>
<dbReference type="Proteomes" id="UP001232148">
    <property type="component" value="Unassembled WGS sequence"/>
</dbReference>
<accession>A0AAD9M5K6</accession>
<protein>
    <submittedName>
        <fullName evidence="1">Uncharacterized protein</fullName>
    </submittedName>
</protein>
<comment type="caution">
    <text evidence="1">The sequence shown here is derived from an EMBL/GenBank/DDBJ whole genome shotgun (WGS) entry which is preliminary data.</text>
</comment>
<sequence>MAALVMPVCGLRACLPTPLDATCLILCSSCLVPHGVPRILAIMLKGRQIRPGLSGVSSLQPLCRGSDKSARTRSGLPIGRTRARLVHVFRNARMRRWGVLIPCFAIVHGS</sequence>
<gene>
    <name evidence="1" type="ORF">LX32DRAFT_638745</name>
</gene>
<name>A0AAD9M5K6_9PEZI</name>
<proteinExistence type="predicted"/>
<reference evidence="1" key="1">
    <citation type="submission" date="2021-06" db="EMBL/GenBank/DDBJ databases">
        <title>Comparative genomics, transcriptomics and evolutionary studies reveal genomic signatures of adaptation to plant cell wall in hemibiotrophic fungi.</title>
        <authorList>
            <consortium name="DOE Joint Genome Institute"/>
            <person name="Baroncelli R."/>
            <person name="Diaz J.F."/>
            <person name="Benocci T."/>
            <person name="Peng M."/>
            <person name="Battaglia E."/>
            <person name="Haridas S."/>
            <person name="Andreopoulos W."/>
            <person name="Labutti K."/>
            <person name="Pangilinan J."/>
            <person name="Floch G.L."/>
            <person name="Makela M.R."/>
            <person name="Henrissat B."/>
            <person name="Grigoriev I.V."/>
            <person name="Crouch J.A."/>
            <person name="De Vries R.P."/>
            <person name="Sukno S.A."/>
            <person name="Thon M.R."/>
        </authorList>
    </citation>
    <scope>NUCLEOTIDE SEQUENCE</scope>
    <source>
        <strain evidence="1">MAFF235873</strain>
    </source>
</reference>
<evidence type="ECO:0000313" key="2">
    <source>
        <dbReference type="Proteomes" id="UP001232148"/>
    </source>
</evidence>
<dbReference type="AlphaFoldDB" id="A0AAD9M5K6"/>
<keyword evidence="2" id="KW-1185">Reference proteome</keyword>